<feature type="compositionally biased region" description="Basic and acidic residues" evidence="1">
    <location>
        <begin position="356"/>
        <end position="366"/>
    </location>
</feature>
<feature type="compositionally biased region" description="Pro residues" evidence="1">
    <location>
        <begin position="171"/>
        <end position="184"/>
    </location>
</feature>
<feature type="compositionally biased region" description="Gly residues" evidence="1">
    <location>
        <begin position="415"/>
        <end position="427"/>
    </location>
</feature>
<feature type="region of interest" description="Disordered" evidence="1">
    <location>
        <begin position="166"/>
        <end position="214"/>
    </location>
</feature>
<accession>A0A813HWN3</accession>
<evidence type="ECO:0000256" key="1">
    <source>
        <dbReference type="SAM" id="MobiDB-lite"/>
    </source>
</evidence>
<dbReference type="EMBL" id="CAJNNV010033194">
    <property type="protein sequence ID" value="CAE8642702.1"/>
    <property type="molecule type" value="Genomic_DNA"/>
</dbReference>
<feature type="compositionally biased region" description="Polar residues" evidence="1">
    <location>
        <begin position="193"/>
        <end position="207"/>
    </location>
</feature>
<organism evidence="2 3">
    <name type="scientific">Polarella glacialis</name>
    <name type="common">Dinoflagellate</name>
    <dbReference type="NCBI Taxonomy" id="89957"/>
    <lineage>
        <taxon>Eukaryota</taxon>
        <taxon>Sar</taxon>
        <taxon>Alveolata</taxon>
        <taxon>Dinophyceae</taxon>
        <taxon>Suessiales</taxon>
        <taxon>Suessiaceae</taxon>
        <taxon>Polarella</taxon>
    </lineage>
</organism>
<reference evidence="2" key="1">
    <citation type="submission" date="2021-02" db="EMBL/GenBank/DDBJ databases">
        <authorList>
            <person name="Dougan E. K."/>
            <person name="Rhodes N."/>
            <person name="Thang M."/>
            <person name="Chan C."/>
        </authorList>
    </citation>
    <scope>NUCLEOTIDE SEQUENCE</scope>
</reference>
<feature type="region of interest" description="Disordered" evidence="1">
    <location>
        <begin position="356"/>
        <end position="383"/>
    </location>
</feature>
<proteinExistence type="predicted"/>
<gene>
    <name evidence="2" type="ORF">PGLA1383_LOCUS57119</name>
</gene>
<feature type="compositionally biased region" description="Low complexity" evidence="1">
    <location>
        <begin position="374"/>
        <end position="383"/>
    </location>
</feature>
<feature type="region of interest" description="Disordered" evidence="1">
    <location>
        <begin position="414"/>
        <end position="445"/>
    </location>
</feature>
<protein>
    <submittedName>
        <fullName evidence="2">Uncharacterized protein</fullName>
    </submittedName>
</protein>
<keyword evidence="3" id="KW-1185">Reference proteome</keyword>
<comment type="caution">
    <text evidence="2">The sequence shown here is derived from an EMBL/GenBank/DDBJ whole genome shotgun (WGS) entry which is preliminary data.</text>
</comment>
<feature type="region of interest" description="Disordered" evidence="1">
    <location>
        <begin position="1"/>
        <end position="32"/>
    </location>
</feature>
<feature type="compositionally biased region" description="Low complexity" evidence="1">
    <location>
        <begin position="428"/>
        <end position="443"/>
    </location>
</feature>
<evidence type="ECO:0000313" key="3">
    <source>
        <dbReference type="Proteomes" id="UP000654075"/>
    </source>
</evidence>
<feature type="region of interest" description="Disordered" evidence="1">
    <location>
        <begin position="467"/>
        <end position="524"/>
    </location>
</feature>
<sequence length="653" mass="68967">MASYFRGPRHPVHPKSSPRDNNIMAQDRQDRQDTFQEMKLSQHAMQEQIAALRIEVVDGNNASSVAAAFKAGDGGELPGENRGCCSSCGGGLREGLAALDGLAAGELRSRLDQLQTAVQALLTLAAGPGGLGLQMSPTLVARGELSSEKTGAVPRLPLAEALVSLDAEPSRPSPDPPLPPPAALPAPDAEQAISPQPGGQSPLSTLSPAACRPLGSTGDVHLQVDLRRPTIQTPWGMRWDGNFFPRKRILEEVVEDSPAGRWNEEQKALGQQVLEKGDELVQINSRVHPEGVEDLQNLLESQFVFLRQPRINGKAVSYRRKSLGSAAGAGKLAPLVQVPALEKAPTAPVLLLSPAEKGRKSAESRAEVQLPAPSEQQQESLQRQQLDLERMKQVNDENRENRETITILESVLQKGVGGGGGGDGGVGVSQPQLLPQGLQQPQPERQEKLERQKMFLNQLTLLAAPEQQPACTASGSKAAELEDAPSATPTPPAAGAAAHREDSPASSGAGSAELPLRPVGTASRPETAQGILVPVQTPWTAPPAPADPLPELRVPTDIGPTLAKPSADELTRLATLLAQGEAGSALDLVQPLLRKPRRGASQEESEAVSTAEAARFLLEVMAAMEASSVACLPYAKEPALANGPLRDDSDFLS</sequence>
<evidence type="ECO:0000313" key="2">
    <source>
        <dbReference type="EMBL" id="CAE8642702.1"/>
    </source>
</evidence>
<name>A0A813HWN3_POLGL</name>
<dbReference type="AlphaFoldDB" id="A0A813HWN3"/>
<dbReference type="Proteomes" id="UP000654075">
    <property type="component" value="Unassembled WGS sequence"/>
</dbReference>